<dbReference type="Gene3D" id="3.30.70.3290">
    <property type="match status" value="1"/>
</dbReference>
<dbReference type="GO" id="GO:0034081">
    <property type="term" value="C:polyketide synthase complex"/>
    <property type="evidence" value="ECO:0007669"/>
    <property type="project" value="UniProtKB-ARBA"/>
</dbReference>
<evidence type="ECO:0000256" key="7">
    <source>
        <dbReference type="ARBA" id="ARBA00022857"/>
    </source>
</evidence>
<evidence type="ECO:0000256" key="1">
    <source>
        <dbReference type="ARBA" id="ARBA00001937"/>
    </source>
</evidence>
<dbReference type="InterPro" id="IPR016036">
    <property type="entry name" value="Malonyl_transacylase_ACP-bd"/>
</dbReference>
<keyword evidence="3" id="KW-0596">Phosphopantetheine</keyword>
<dbReference type="GO" id="GO:0004312">
    <property type="term" value="F:fatty acid synthase activity"/>
    <property type="evidence" value="ECO:0007669"/>
    <property type="project" value="TreeGrafter"/>
</dbReference>
<dbReference type="InterPro" id="IPR018201">
    <property type="entry name" value="Ketoacyl_synth_AS"/>
</dbReference>
<dbReference type="InterPro" id="IPR001227">
    <property type="entry name" value="Ac_transferase_dom_sf"/>
</dbReference>
<dbReference type="InterPro" id="IPR006162">
    <property type="entry name" value="Ppantetheine_attach_site"/>
</dbReference>
<comment type="function">
    <text evidence="15">Part of the PpsABCDE complex involved in the biosynthesis of the lipid core common to phthiocerols and phenolphthiocerols by successive additions of malonyl-CoA or methylmalonyl-CoA extender units. PpsA can accept as substrate the activated forms of either icosanoyl (C20), docosanoyl (C22) or lignoceroyl (C24) groups from FadD26, or a (4-hydroxyphenyl)-C17 or (4-hydroxyphenyl)-C19 fatty acyl from FadD29. PpsA initiates the biosynthesis and extends its substrate using a malonyl-CoA extender unit. The PpsB and PpsC proteins add the second and third malonyl-CoA extender units. PpsD adds an (R)-methylmalonyl unit and PpsE adds a second (R)-methylmalonyl unit. The incorporation of the methylmalonyl units results in formation of two branched methyl groups in the elongated product.</text>
</comment>
<evidence type="ECO:0000256" key="18">
    <source>
        <dbReference type="ARBA" id="ARBA00075053"/>
    </source>
</evidence>
<evidence type="ECO:0000256" key="4">
    <source>
        <dbReference type="ARBA" id="ARBA00022553"/>
    </source>
</evidence>
<evidence type="ECO:0000256" key="14">
    <source>
        <dbReference type="ARBA" id="ARBA00052745"/>
    </source>
</evidence>
<evidence type="ECO:0000256" key="12">
    <source>
        <dbReference type="ARBA" id="ARBA00051971"/>
    </source>
</evidence>
<dbReference type="SMART" id="SM00822">
    <property type="entry name" value="PKS_KR"/>
    <property type="match status" value="1"/>
</dbReference>
<keyword evidence="8" id="KW-0560">Oxidoreductase</keyword>
<dbReference type="CDD" id="cd08953">
    <property type="entry name" value="KR_2_SDR_x"/>
    <property type="match status" value="1"/>
</dbReference>
<dbReference type="Gene3D" id="3.40.50.720">
    <property type="entry name" value="NAD(P)-binding Rossmann-like Domain"/>
    <property type="match status" value="1"/>
</dbReference>
<dbReference type="SMART" id="SM00825">
    <property type="entry name" value="PKS_KS"/>
    <property type="match status" value="1"/>
</dbReference>
<dbReference type="Pfam" id="PF00550">
    <property type="entry name" value="PP-binding"/>
    <property type="match status" value="1"/>
</dbReference>
<keyword evidence="4" id="KW-0597">Phosphoprotein</keyword>
<evidence type="ECO:0000256" key="8">
    <source>
        <dbReference type="ARBA" id="ARBA00023002"/>
    </source>
</evidence>
<comment type="caution">
    <text evidence="23">The sequence shown here is derived from an EMBL/GenBank/DDBJ whole genome shotgun (WGS) entry which is preliminary data.</text>
</comment>
<dbReference type="Gene3D" id="3.30.70.250">
    <property type="entry name" value="Malonyl-CoA ACP transacylase, ACP-binding"/>
    <property type="match status" value="1"/>
</dbReference>
<comment type="catalytic activity">
    <reaction evidence="14">
        <text>icosanoyl-[(phenol)carboxyphthiodiolenone synthase] + 2 (S)-methylmalonyl-CoA + 3 malonyl-CoA + 5 NADPH + 10 H(+) = C32-carboxyphthiodiolenone-[(phenol)carboxyphthiodiolenone synthase] + 5 CO2 + 5 NADP(+) + 5 CoA + 2 H2O</text>
        <dbReference type="Rhea" id="RHEA:57748"/>
        <dbReference type="Rhea" id="RHEA-COMP:14985"/>
        <dbReference type="Rhea" id="RHEA-COMP:14986"/>
        <dbReference type="ChEBI" id="CHEBI:15377"/>
        <dbReference type="ChEBI" id="CHEBI:15378"/>
        <dbReference type="ChEBI" id="CHEBI:16526"/>
        <dbReference type="ChEBI" id="CHEBI:57287"/>
        <dbReference type="ChEBI" id="CHEBI:57327"/>
        <dbReference type="ChEBI" id="CHEBI:57384"/>
        <dbReference type="ChEBI" id="CHEBI:57783"/>
        <dbReference type="ChEBI" id="CHEBI:58349"/>
        <dbReference type="ChEBI" id="CHEBI:87848"/>
        <dbReference type="ChEBI" id="CHEBI:142236"/>
        <dbReference type="EC" id="2.3.1.292"/>
    </reaction>
</comment>
<keyword evidence="10" id="KW-0511">Multifunctional enzyme</keyword>
<dbReference type="InterPro" id="IPR020806">
    <property type="entry name" value="PKS_PP-bd"/>
</dbReference>
<name>A0A2A7BPB7_9BACI</name>
<dbReference type="InterPro" id="IPR014030">
    <property type="entry name" value="Ketoacyl_synth_N"/>
</dbReference>
<evidence type="ECO:0000256" key="2">
    <source>
        <dbReference type="ARBA" id="ARBA00001957"/>
    </source>
</evidence>
<dbReference type="InterPro" id="IPR049490">
    <property type="entry name" value="C883_1060-like_KR_N"/>
</dbReference>
<dbReference type="Gene3D" id="3.40.50.1820">
    <property type="entry name" value="alpha/beta hydrolase"/>
    <property type="match status" value="1"/>
</dbReference>
<comment type="catalytic activity">
    <reaction evidence="13">
        <text>docosanoyl-[(phenol)carboxyphthiodiolenone synthase] + 2 (S)-methylmalonyl-CoA + 3 malonyl-CoA + 5 NADPH + 10 H(+) = C34-carboxyphthiodiolenone-[(phenol)carboxyphthiodiolenone synthase] + 5 CO2 + 5 NADP(+) + 5 CoA + 2 H2O</text>
        <dbReference type="Rhea" id="RHEA:57752"/>
        <dbReference type="Rhea" id="RHEA-COMP:14987"/>
        <dbReference type="Rhea" id="RHEA-COMP:14988"/>
        <dbReference type="ChEBI" id="CHEBI:15377"/>
        <dbReference type="ChEBI" id="CHEBI:15378"/>
        <dbReference type="ChEBI" id="CHEBI:16526"/>
        <dbReference type="ChEBI" id="CHEBI:57287"/>
        <dbReference type="ChEBI" id="CHEBI:57327"/>
        <dbReference type="ChEBI" id="CHEBI:57384"/>
        <dbReference type="ChEBI" id="CHEBI:57783"/>
        <dbReference type="ChEBI" id="CHEBI:58349"/>
        <dbReference type="ChEBI" id="CHEBI:142237"/>
        <dbReference type="ChEBI" id="CHEBI:142238"/>
        <dbReference type="EC" id="2.3.1.292"/>
    </reaction>
</comment>
<evidence type="ECO:0000256" key="5">
    <source>
        <dbReference type="ARBA" id="ARBA00022679"/>
    </source>
</evidence>
<dbReference type="EC" id="2.3.1.292" evidence="16"/>
<keyword evidence="7" id="KW-0521">NADP</keyword>
<evidence type="ECO:0000256" key="11">
    <source>
        <dbReference type="ARBA" id="ARBA00050973"/>
    </source>
</evidence>
<dbReference type="InterPro" id="IPR036736">
    <property type="entry name" value="ACP-like_sf"/>
</dbReference>
<dbReference type="SMART" id="SM00827">
    <property type="entry name" value="PKS_AT"/>
    <property type="match status" value="1"/>
</dbReference>
<dbReference type="PANTHER" id="PTHR43775:SF51">
    <property type="entry name" value="INACTIVE PHENOLPHTHIOCEROL SYNTHESIS POLYKETIDE SYNTHASE TYPE I PKS1-RELATED"/>
    <property type="match status" value="1"/>
</dbReference>
<accession>A0A2A7BPB7</accession>
<dbReference type="FunFam" id="3.40.47.10:FF:000042">
    <property type="entry name" value="Polyketide synthase Pks13"/>
    <property type="match status" value="1"/>
</dbReference>
<evidence type="ECO:0000259" key="21">
    <source>
        <dbReference type="PROSITE" id="PS50075"/>
    </source>
</evidence>
<evidence type="ECO:0000256" key="15">
    <source>
        <dbReference type="ARBA" id="ARBA00058455"/>
    </source>
</evidence>
<dbReference type="InterPro" id="IPR014031">
    <property type="entry name" value="Ketoacyl_synth_C"/>
</dbReference>
<evidence type="ECO:0000256" key="3">
    <source>
        <dbReference type="ARBA" id="ARBA00022450"/>
    </source>
</evidence>
<dbReference type="PROSITE" id="PS50075">
    <property type="entry name" value="CARRIER"/>
    <property type="match status" value="1"/>
</dbReference>
<dbReference type="InterPro" id="IPR050091">
    <property type="entry name" value="PKS_NRPS_Biosynth_Enz"/>
</dbReference>
<comment type="cofactor">
    <cofactor evidence="2">
        <name>pantetheine 4'-phosphate</name>
        <dbReference type="ChEBI" id="CHEBI:47942"/>
    </cofactor>
</comment>
<evidence type="ECO:0000256" key="9">
    <source>
        <dbReference type="ARBA" id="ARBA00023098"/>
    </source>
</evidence>
<dbReference type="InterPro" id="IPR036291">
    <property type="entry name" value="NAD(P)-bd_dom_sf"/>
</dbReference>
<dbReference type="PROSITE" id="PS52004">
    <property type="entry name" value="KS3_2"/>
    <property type="match status" value="1"/>
</dbReference>
<evidence type="ECO:0000256" key="16">
    <source>
        <dbReference type="ARBA" id="ARBA00066974"/>
    </source>
</evidence>
<comment type="cofactor">
    <cofactor evidence="1">
        <name>NADP(+)</name>
        <dbReference type="ChEBI" id="CHEBI:58349"/>
    </cofactor>
</comment>
<evidence type="ECO:0000313" key="23">
    <source>
        <dbReference type="EMBL" id="PDY39389.1"/>
    </source>
</evidence>
<dbReference type="SMART" id="SM00823">
    <property type="entry name" value="PKS_PP"/>
    <property type="match status" value="1"/>
</dbReference>
<feature type="domain" description="Ketosynthase family 3 (KS3)" evidence="22">
    <location>
        <begin position="9"/>
        <end position="436"/>
    </location>
</feature>
<dbReference type="Pfam" id="PF00109">
    <property type="entry name" value="ketoacyl-synt"/>
    <property type="match status" value="1"/>
</dbReference>
<protein>
    <recommendedName>
        <fullName evidence="17">Phenolphthiocerol/phthiocerol polyketide synthase subunit E</fullName>
        <ecNumber evidence="16">2.3.1.292</ecNumber>
    </recommendedName>
    <alternativeName>
        <fullName evidence="19">(Phenol)carboxyphthiodiolenone synthase subunit E</fullName>
    </alternativeName>
    <alternativeName>
        <fullName evidence="20">Beta-ketoacyl-acyl-carrier-protein synthase I</fullName>
    </alternativeName>
    <alternativeName>
        <fullName evidence="18">Phthiocerol synthesis polyketide synthase type I PpsE</fullName>
    </alternativeName>
</protein>
<dbReference type="FunFam" id="1.10.1200.10:FF:000005">
    <property type="entry name" value="Nonribosomal peptide synthetase 1"/>
    <property type="match status" value="1"/>
</dbReference>
<dbReference type="EMBL" id="NVPQ01000057">
    <property type="protein sequence ID" value="PDY39389.1"/>
    <property type="molecule type" value="Genomic_DNA"/>
</dbReference>
<proteinExistence type="predicted"/>
<evidence type="ECO:0000256" key="13">
    <source>
        <dbReference type="ARBA" id="ARBA00052119"/>
    </source>
</evidence>
<evidence type="ECO:0000313" key="24">
    <source>
        <dbReference type="Proteomes" id="UP000220111"/>
    </source>
</evidence>
<dbReference type="SUPFAM" id="SSF47336">
    <property type="entry name" value="ACP-like"/>
    <property type="match status" value="1"/>
</dbReference>
<dbReference type="GO" id="GO:0031177">
    <property type="term" value="F:phosphopantetheine binding"/>
    <property type="evidence" value="ECO:0007669"/>
    <property type="project" value="InterPro"/>
</dbReference>
<dbReference type="PANTHER" id="PTHR43775">
    <property type="entry name" value="FATTY ACID SYNTHASE"/>
    <property type="match status" value="1"/>
</dbReference>
<evidence type="ECO:0000259" key="22">
    <source>
        <dbReference type="PROSITE" id="PS52004"/>
    </source>
</evidence>
<dbReference type="PROSITE" id="PS00606">
    <property type="entry name" value="KS3_1"/>
    <property type="match status" value="1"/>
</dbReference>
<dbReference type="SUPFAM" id="SSF55048">
    <property type="entry name" value="Probable ACP-binding domain of malonyl-CoA ACP transacylase"/>
    <property type="match status" value="1"/>
</dbReference>
<dbReference type="Gene3D" id="3.40.366.10">
    <property type="entry name" value="Malonyl-Coenzyme A Acyl Carrier Protein, domain 2"/>
    <property type="match status" value="1"/>
</dbReference>
<reference evidence="23 24" key="1">
    <citation type="submission" date="2017-09" db="EMBL/GenBank/DDBJ databases">
        <title>Large-scale bioinformatics analysis of Bacillus genomes uncovers conserved roles of natural products in bacterial physiology.</title>
        <authorList>
            <consortium name="Agbiome Team Llc"/>
            <person name="Bleich R.M."/>
            <person name="Grubbs K.J."/>
            <person name="Santa Maria K.C."/>
            <person name="Allen S.E."/>
            <person name="Farag S."/>
            <person name="Shank E.A."/>
            <person name="Bowers A."/>
        </authorList>
    </citation>
    <scope>NUCLEOTIDE SEQUENCE [LARGE SCALE GENOMIC DNA]</scope>
    <source>
        <strain evidence="23 24">AFS098222</strain>
    </source>
</reference>
<gene>
    <name evidence="23" type="ORF">COO17_19015</name>
</gene>
<organism evidence="23 24">
    <name type="scientific">Bacillus wiedmannii</name>
    <dbReference type="NCBI Taxonomy" id="1890302"/>
    <lineage>
        <taxon>Bacteria</taxon>
        <taxon>Bacillati</taxon>
        <taxon>Bacillota</taxon>
        <taxon>Bacilli</taxon>
        <taxon>Bacillales</taxon>
        <taxon>Bacillaceae</taxon>
        <taxon>Bacillus</taxon>
        <taxon>Bacillus cereus group</taxon>
    </lineage>
</organism>
<dbReference type="GO" id="GO:0004315">
    <property type="term" value="F:3-oxoacyl-[acyl-carrier-protein] synthase activity"/>
    <property type="evidence" value="ECO:0007669"/>
    <property type="project" value="InterPro"/>
</dbReference>
<dbReference type="Pfam" id="PF00698">
    <property type="entry name" value="Acyl_transf_1"/>
    <property type="match status" value="1"/>
</dbReference>
<dbReference type="RefSeq" id="WP_097815666.1">
    <property type="nucleotide sequence ID" value="NZ_NVPQ01000057.1"/>
</dbReference>
<dbReference type="GO" id="GO:0006633">
    <property type="term" value="P:fatty acid biosynthetic process"/>
    <property type="evidence" value="ECO:0007669"/>
    <property type="project" value="InterPro"/>
</dbReference>
<evidence type="ECO:0000256" key="20">
    <source>
        <dbReference type="ARBA" id="ARBA00084020"/>
    </source>
</evidence>
<dbReference type="InterPro" id="IPR016039">
    <property type="entry name" value="Thiolase-like"/>
</dbReference>
<keyword evidence="6" id="KW-0276">Fatty acid metabolism</keyword>
<dbReference type="InterPro" id="IPR013968">
    <property type="entry name" value="PKS_KR"/>
</dbReference>
<dbReference type="SUPFAM" id="SSF52151">
    <property type="entry name" value="FabD/lysophospholipase-like"/>
    <property type="match status" value="1"/>
</dbReference>
<dbReference type="InterPro" id="IPR009081">
    <property type="entry name" value="PP-bd_ACP"/>
</dbReference>
<dbReference type="InterPro" id="IPR057326">
    <property type="entry name" value="KR_dom"/>
</dbReference>
<dbReference type="InterPro" id="IPR014043">
    <property type="entry name" value="Acyl_transferase_dom"/>
</dbReference>
<keyword evidence="5" id="KW-0808">Transferase</keyword>
<comment type="catalytic activity">
    <reaction evidence="11">
        <text>17-(4-hydroxyphenyl)heptadecanoyl-[(phenol)carboxyphthiodiolenone synthase] + 2 (S)-methylmalonyl-CoA + 3 malonyl-CoA + 5 NADPH + 10 H(+) = C35-(phenol)carboxyphthiodiolenone-[(phenol)carboxyphthiodiolenone synthase] + 5 CO2 + 5 NADP(+) + 5 CoA + 2 H2O</text>
        <dbReference type="Rhea" id="RHEA:57756"/>
        <dbReference type="Rhea" id="RHEA-COMP:14272"/>
        <dbReference type="Rhea" id="RHEA-COMP:14989"/>
        <dbReference type="ChEBI" id="CHEBI:15377"/>
        <dbReference type="ChEBI" id="CHEBI:15378"/>
        <dbReference type="ChEBI" id="CHEBI:16526"/>
        <dbReference type="ChEBI" id="CHEBI:57287"/>
        <dbReference type="ChEBI" id="CHEBI:57327"/>
        <dbReference type="ChEBI" id="CHEBI:57384"/>
        <dbReference type="ChEBI" id="CHEBI:57783"/>
        <dbReference type="ChEBI" id="CHEBI:58349"/>
        <dbReference type="ChEBI" id="CHEBI:133300"/>
        <dbReference type="ChEBI" id="CHEBI:142259"/>
        <dbReference type="EC" id="2.3.1.292"/>
    </reaction>
</comment>
<evidence type="ECO:0000256" key="6">
    <source>
        <dbReference type="ARBA" id="ARBA00022832"/>
    </source>
</evidence>
<dbReference type="InterPro" id="IPR016035">
    <property type="entry name" value="Acyl_Trfase/lysoPLipase"/>
</dbReference>
<dbReference type="SUPFAM" id="SSF53901">
    <property type="entry name" value="Thiolase-like"/>
    <property type="match status" value="1"/>
</dbReference>
<keyword evidence="9" id="KW-0443">Lipid metabolism</keyword>
<dbReference type="Proteomes" id="UP000220111">
    <property type="component" value="Unassembled WGS sequence"/>
</dbReference>
<evidence type="ECO:0000256" key="17">
    <source>
        <dbReference type="ARBA" id="ARBA00073623"/>
    </source>
</evidence>
<dbReference type="GO" id="GO:0016491">
    <property type="term" value="F:oxidoreductase activity"/>
    <property type="evidence" value="ECO:0007669"/>
    <property type="project" value="UniProtKB-KW"/>
</dbReference>
<feature type="domain" description="Carrier" evidence="21">
    <location>
        <begin position="1435"/>
        <end position="1510"/>
    </location>
</feature>
<dbReference type="Pfam" id="PF22621">
    <property type="entry name" value="CurL-like_PKS_C"/>
    <property type="match status" value="1"/>
</dbReference>
<sequence length="1552" mass="172388">MSNFDQSYESAIAIVGSTGRFPGAKDISAFWNNVRNGIESVTFHTDEELKAAGVAEENIQDPNYVKANAMLDNIEFFDAAFFGYTPREASMMDPQQRFFLEGAWEALENAGYDPERYDGLIGVYGGAALNTYMILNLLSNPDLIKNVGEFQTMIGNDKDFLPTRVSYKLNLKGPSVNIQTACSTSLTAVHMACQSLLNGECDMALAGGVSIKVSQGEGYPYQEGGISSPDGHCRAFDENSQGTVFGSGMGIVVLKRLEDAIEDGDSIQAIIRGSAINNDGDMKIGYTAPSVDGQAEVITEALAVAGVSPDTIGYIETHGTGTPLGDPIEIMGLTRAFQADTDEKQFCPIGSVKTNIGHLDAAAGVTGLIKTVESLKHKEIAPSLHFEKPNAKIEFENSPFYVNTALKEWVAGEEPRRAGVSSFGVGGTNVHVILEEAPVVSSSDDSKAWKLFVLSAKTEAALEEANERLRDHLSEQTDINLADAAYTLQIGRRAFEKRRMIVCRNREEAIQALEDPKRISTHEVAQDEQQPVVFMFPGQGAQYVDMGRELYQSEMLFRKEVDRCAEILTEHIGFDIRTLLYPEECEATEAASKLKQTQYTQPALFVIEYSLAKLWMAWGIKPDAMIGHSVGEYVAACLSGVFCLKDALALISMRGKMIQQLPQGSMLAVPLPEQDIKPLLGKDLSIAAINGPALCVVSGETEVIKSFQAKLEAQDIEAVILHTSHAFHSKMMDPILTSFEELVNNIEKQEPTIPYVSNLTGTWIQEGQATSPEYWAQHLRQAVRFAEGIETLREDSPVFIEVGPGRTLSMLTKQQKVEPHHVITSMRHVNDKKAEDLEFLMSSIGKLWLNGVEVDWESLYQDEQRYRIPMPSYPFQRQRHWVEPNQVMVAKRDTQKLIDKKSNRSEWFYRPTWKQSPLPVPTRETGDETVIVFTDKWGLHAQVAEQLQSKFKEVITVKAGEAFDQQGSAYTINPAERNDYQMLIQSLDQLPSTVLHMWAVKVISEQKRRLSDFEQTQDLTFNSLLYLAQAFGIQNTEDQIRLMVVTNNVQSILGDEVLYPEASIIAGPVRVIPQEYPNIDCSHVDISISAEDVNCQQRLAGQIVSEATSSAKDTVVAYRGNYRWQQTFDAVPLQKTELEENQWRQGGVYLLTGGLGGIGLAIAEKLASDFQAKLVLIGRSGLPDKQEWKQYLTNHGGEDRISQRIKKIQKLEELGAKVLTFQADVSDVTELQSVVSAAEQHFGNINGVIHLAGVPGAGLIQLKTPEMAANVLAPKVKGALALDEVLKGKELDFMILFSSLSAIYGGLGQVDYAAANSFLDTFAHYHHAQQNRLTISINWGQWQFDDWQGAALPTATVFQEELRQNRETFGMTFEEGIDALFRTLYAQQPQMAITTQDLHALIEQHEEWKATSAFEQLEAIGGISNKLDTVRISDNLSMSTNEEITKIWKELFGMEQISIHDDFFDLGGHSLLAVQLLARLREVFQVELSLNQLFEAPSIAGIAEWISKIELESLEDDELESLLVEIESLTDDDIEDEIAAAIHLDEEDDVHE</sequence>
<dbReference type="Pfam" id="PF02801">
    <property type="entry name" value="Ketoacyl-synt_C"/>
    <property type="match status" value="1"/>
</dbReference>
<evidence type="ECO:0000256" key="10">
    <source>
        <dbReference type="ARBA" id="ARBA00023268"/>
    </source>
</evidence>
<dbReference type="CDD" id="cd00833">
    <property type="entry name" value="PKS"/>
    <property type="match status" value="1"/>
</dbReference>
<dbReference type="PROSITE" id="PS00012">
    <property type="entry name" value="PHOSPHOPANTETHEINE"/>
    <property type="match status" value="1"/>
</dbReference>
<dbReference type="InterPro" id="IPR020841">
    <property type="entry name" value="PKS_Beta-ketoAc_synthase_dom"/>
</dbReference>
<comment type="catalytic activity">
    <reaction evidence="12">
        <text>19-(4-hydroxyphenyl)nonadecanoyl-[(phenol)carboxyphthiodiolenone synthase] + 2 (S)-methylmalonyl-CoA + 3 malonyl-CoA + 5 NADPH + 10 H(+) = C37-(phenol)carboxyphthiodiolenone-[(phenol)carboxyphthiodiolenone synthase] + 5 CO2 + 5 NADP(+) + 5 CoA + 2 H2O</text>
        <dbReference type="Rhea" id="RHEA:57760"/>
        <dbReference type="Rhea" id="RHEA-COMP:14273"/>
        <dbReference type="Rhea" id="RHEA-COMP:14990"/>
        <dbReference type="ChEBI" id="CHEBI:15377"/>
        <dbReference type="ChEBI" id="CHEBI:15378"/>
        <dbReference type="ChEBI" id="CHEBI:16526"/>
        <dbReference type="ChEBI" id="CHEBI:57287"/>
        <dbReference type="ChEBI" id="CHEBI:57327"/>
        <dbReference type="ChEBI" id="CHEBI:57384"/>
        <dbReference type="ChEBI" id="CHEBI:57783"/>
        <dbReference type="ChEBI" id="CHEBI:58349"/>
        <dbReference type="ChEBI" id="CHEBI:133301"/>
        <dbReference type="ChEBI" id="CHEBI:142260"/>
        <dbReference type="EC" id="2.3.1.292"/>
    </reaction>
</comment>
<dbReference type="InterPro" id="IPR029058">
    <property type="entry name" value="AB_hydrolase_fold"/>
</dbReference>
<evidence type="ECO:0000256" key="19">
    <source>
        <dbReference type="ARBA" id="ARBA00078169"/>
    </source>
</evidence>
<dbReference type="SUPFAM" id="SSF51735">
    <property type="entry name" value="NAD(P)-binding Rossmann-fold domains"/>
    <property type="match status" value="2"/>
</dbReference>
<dbReference type="Pfam" id="PF08659">
    <property type="entry name" value="KR"/>
    <property type="match status" value="1"/>
</dbReference>
<dbReference type="Gene3D" id="3.40.47.10">
    <property type="match status" value="1"/>
</dbReference>
<dbReference type="Pfam" id="PF21394">
    <property type="entry name" value="Beta-ketacyl_N"/>
    <property type="match status" value="1"/>
</dbReference>